<keyword evidence="2" id="KW-1185">Reference proteome</keyword>
<reference evidence="1 2" key="1">
    <citation type="submission" date="2024-09" db="EMBL/GenBank/DDBJ databases">
        <authorList>
            <person name="Sun Q."/>
            <person name="Mori K."/>
        </authorList>
    </citation>
    <scope>NUCLEOTIDE SEQUENCE [LARGE SCALE GENOMIC DNA]</scope>
    <source>
        <strain evidence="1 2">NCAIM B.02415</strain>
    </source>
</reference>
<dbReference type="Proteomes" id="UP001589828">
    <property type="component" value="Unassembled WGS sequence"/>
</dbReference>
<gene>
    <name evidence="1" type="ORF">ACFFGT_09975</name>
</gene>
<name>A0ABV6L522_9SPHI</name>
<organism evidence="1 2">
    <name type="scientific">Mucilaginibacter angelicae</name>
    <dbReference type="NCBI Taxonomy" id="869718"/>
    <lineage>
        <taxon>Bacteria</taxon>
        <taxon>Pseudomonadati</taxon>
        <taxon>Bacteroidota</taxon>
        <taxon>Sphingobacteriia</taxon>
        <taxon>Sphingobacteriales</taxon>
        <taxon>Sphingobacteriaceae</taxon>
        <taxon>Mucilaginibacter</taxon>
    </lineage>
</organism>
<dbReference type="RefSeq" id="WP_377022377.1">
    <property type="nucleotide sequence ID" value="NZ_JBHLTS010000021.1"/>
</dbReference>
<proteinExistence type="predicted"/>
<accession>A0ABV6L522</accession>
<protein>
    <recommendedName>
        <fullName evidence="3">Phage protein D</fullName>
    </recommendedName>
</protein>
<evidence type="ECO:0008006" key="3">
    <source>
        <dbReference type="Google" id="ProtNLM"/>
    </source>
</evidence>
<comment type="caution">
    <text evidence="1">The sequence shown here is derived from an EMBL/GenBank/DDBJ whole genome shotgun (WGS) entry which is preliminary data.</text>
</comment>
<evidence type="ECO:0000313" key="2">
    <source>
        <dbReference type="Proteomes" id="UP001589828"/>
    </source>
</evidence>
<evidence type="ECO:0000313" key="1">
    <source>
        <dbReference type="EMBL" id="MFC0514531.1"/>
    </source>
</evidence>
<sequence>MAFVLNSIIKIGNYSFAGGVNDLVIKKNIHTIVDSAVLKIPGAVRIVREIPAIRDALGFAGLGEPGSAANRRAESIDIAKLFREGDPVSIDLGYNGVLQNEFRGFVRRVNITTPVSIEMEGYAWQLRNRNILASWKKTTLREVLGQVIAGTDIVLSPDIPDMPLINYRIPNRNGLQVLESLKDQMFLTVYFDDNVLYAGTEETRTTAAGGITESMTNLEQVTYKIGYNCASDQPDLKIRSAKETKVLVRIKQHSRTGAVTTYEAGDPGGAVEERNIPFTGHPDSLASLAKNGLKQLKYDGYEGSLSGLLEPFCKPGWKAVIFDARYDGGRAGTYFIEGTEVGFGVNGGERKVQLTYRLSEGSTNTEVK</sequence>
<dbReference type="EMBL" id="JBHLTS010000021">
    <property type="protein sequence ID" value="MFC0514531.1"/>
    <property type="molecule type" value="Genomic_DNA"/>
</dbReference>